<accession>A0A953HXH9</accession>
<dbReference type="EMBL" id="JAHVHU010000020">
    <property type="protein sequence ID" value="MBY5959961.1"/>
    <property type="molecule type" value="Genomic_DNA"/>
</dbReference>
<dbReference type="Proteomes" id="UP000753961">
    <property type="component" value="Unassembled WGS sequence"/>
</dbReference>
<dbReference type="GO" id="GO:0009245">
    <property type="term" value="P:lipid A biosynthetic process"/>
    <property type="evidence" value="ECO:0007669"/>
    <property type="project" value="InterPro"/>
</dbReference>
<comment type="caution">
    <text evidence="2">The sequence shown here is derived from an EMBL/GenBank/DDBJ whole genome shotgun (WGS) entry which is preliminary data.</text>
</comment>
<feature type="domain" description="UDP-3-O-[3-hydroxymyristoyl] glucosamine N-acyltransferase non-repeat region" evidence="1">
    <location>
        <begin position="10"/>
        <end position="66"/>
    </location>
</feature>
<dbReference type="Gene3D" id="3.40.1390.10">
    <property type="entry name" value="MurE/MurF, N-terminal domain"/>
    <property type="match status" value="1"/>
</dbReference>
<dbReference type="GO" id="GO:0016020">
    <property type="term" value="C:membrane"/>
    <property type="evidence" value="ECO:0007669"/>
    <property type="project" value="GOC"/>
</dbReference>
<gene>
    <name evidence="2" type="ORF">KUV50_17545</name>
</gene>
<reference evidence="2" key="1">
    <citation type="submission" date="2021-06" db="EMBL/GenBank/DDBJ databases">
        <title>44 bacteria genomes isolated from Dapeng, Shenzhen.</title>
        <authorList>
            <person name="Zheng W."/>
            <person name="Yu S."/>
            <person name="Huang Y."/>
        </authorList>
    </citation>
    <scope>NUCLEOTIDE SEQUENCE</scope>
    <source>
        <strain evidence="2">DP5N28-2</strain>
    </source>
</reference>
<dbReference type="GO" id="GO:0016747">
    <property type="term" value="F:acyltransferase activity, transferring groups other than amino-acyl groups"/>
    <property type="evidence" value="ECO:0007669"/>
    <property type="project" value="InterPro"/>
</dbReference>
<dbReference type="AlphaFoldDB" id="A0A953HXH9"/>
<evidence type="ECO:0000313" key="3">
    <source>
        <dbReference type="Proteomes" id="UP000753961"/>
    </source>
</evidence>
<organism evidence="2 3">
    <name type="scientific">Membranihabitans marinus</name>
    <dbReference type="NCBI Taxonomy" id="1227546"/>
    <lineage>
        <taxon>Bacteria</taxon>
        <taxon>Pseudomonadati</taxon>
        <taxon>Bacteroidota</taxon>
        <taxon>Saprospiria</taxon>
        <taxon>Saprospirales</taxon>
        <taxon>Saprospiraceae</taxon>
        <taxon>Membranihabitans</taxon>
    </lineage>
</organism>
<protein>
    <recommendedName>
        <fullName evidence="1">UDP-3-O-[3-hydroxymyristoyl] glucosamine N-acyltransferase non-repeat region domain-containing protein</fullName>
    </recommendedName>
</protein>
<dbReference type="RefSeq" id="WP_222581497.1">
    <property type="nucleotide sequence ID" value="NZ_JAHVHU010000020.1"/>
</dbReference>
<dbReference type="InterPro" id="IPR020573">
    <property type="entry name" value="UDP_GlcNAc_AcTrfase_non-rep"/>
</dbReference>
<keyword evidence="3" id="KW-1185">Reference proteome</keyword>
<dbReference type="Pfam" id="PF04613">
    <property type="entry name" value="LpxD"/>
    <property type="match status" value="1"/>
</dbReference>
<name>A0A953HXH9_9BACT</name>
<evidence type="ECO:0000313" key="2">
    <source>
        <dbReference type="EMBL" id="MBY5959961.1"/>
    </source>
</evidence>
<proteinExistence type="predicted"/>
<evidence type="ECO:0000259" key="1">
    <source>
        <dbReference type="Pfam" id="PF04613"/>
    </source>
</evidence>
<sequence length="100" mass="11205">MRFSNFSNTTSISFIGSKKHLKKWENSSAKAVIIQKNLVEYTTPGEGPCFIVVNNPDLALVNALELFSGDPLRIDERICQSATIHQSALFREYTQALTNQ</sequence>